<dbReference type="EMBL" id="JAWWNJ010000017">
    <property type="protein sequence ID" value="KAK7037919.1"/>
    <property type="molecule type" value="Genomic_DNA"/>
</dbReference>
<dbReference type="AlphaFoldDB" id="A0AAW0CCM7"/>
<comment type="caution">
    <text evidence="2">The sequence shown here is derived from an EMBL/GenBank/DDBJ whole genome shotgun (WGS) entry which is preliminary data.</text>
</comment>
<protein>
    <submittedName>
        <fullName evidence="2">Uncharacterized protein</fullName>
    </submittedName>
</protein>
<name>A0AAW0CCM7_9AGAR</name>
<reference evidence="2 3" key="1">
    <citation type="journal article" date="2024" name="J Genomics">
        <title>Draft genome sequencing and assembly of Favolaschia claudopus CIRM-BRFM 2984 isolated from oak limbs.</title>
        <authorList>
            <person name="Navarro D."/>
            <person name="Drula E."/>
            <person name="Chaduli D."/>
            <person name="Cazenave R."/>
            <person name="Ahrendt S."/>
            <person name="Wang J."/>
            <person name="Lipzen A."/>
            <person name="Daum C."/>
            <person name="Barry K."/>
            <person name="Grigoriev I.V."/>
            <person name="Favel A."/>
            <person name="Rosso M.N."/>
            <person name="Martin F."/>
        </authorList>
    </citation>
    <scope>NUCLEOTIDE SEQUENCE [LARGE SCALE GENOMIC DNA]</scope>
    <source>
        <strain evidence="2 3">CIRM-BRFM 2984</strain>
    </source>
</reference>
<feature type="compositionally biased region" description="Polar residues" evidence="1">
    <location>
        <begin position="21"/>
        <end position="31"/>
    </location>
</feature>
<evidence type="ECO:0000313" key="3">
    <source>
        <dbReference type="Proteomes" id="UP001362999"/>
    </source>
</evidence>
<proteinExistence type="predicted"/>
<sequence length="250" mass="27311">MWYKLEVARAEQCDGGAEGSPSMQASANESPSVEWDARNLPGFEDLIEYPRLRFKSPLRPPPSLAAIDHDAGVVVQRVPSQFPLPTDLDGADGDTAAFGLAFPTPTLHYRHVNFTTPQNRSARCRRRAALVPSRFNPPLGSLAPPLPSLVFLSLPPFPLSTPPTSFQLANALLVYWRMRMAGLHAVRSHKQVLSRNAPRRGYVVDIDEGGVSGVSSVRGESVSRKRGGGTQSEPWQMWKGWGELGRACTG</sequence>
<gene>
    <name evidence="2" type="ORF">R3P38DRAFT_2770275</name>
</gene>
<organism evidence="2 3">
    <name type="scientific">Favolaschia claudopus</name>
    <dbReference type="NCBI Taxonomy" id="2862362"/>
    <lineage>
        <taxon>Eukaryota</taxon>
        <taxon>Fungi</taxon>
        <taxon>Dikarya</taxon>
        <taxon>Basidiomycota</taxon>
        <taxon>Agaricomycotina</taxon>
        <taxon>Agaricomycetes</taxon>
        <taxon>Agaricomycetidae</taxon>
        <taxon>Agaricales</taxon>
        <taxon>Marasmiineae</taxon>
        <taxon>Mycenaceae</taxon>
        <taxon>Favolaschia</taxon>
    </lineage>
</organism>
<keyword evidence="3" id="KW-1185">Reference proteome</keyword>
<accession>A0AAW0CCM7</accession>
<evidence type="ECO:0000313" key="2">
    <source>
        <dbReference type="EMBL" id="KAK7037919.1"/>
    </source>
</evidence>
<feature type="region of interest" description="Disordered" evidence="1">
    <location>
        <begin position="13"/>
        <end position="34"/>
    </location>
</feature>
<evidence type="ECO:0000256" key="1">
    <source>
        <dbReference type="SAM" id="MobiDB-lite"/>
    </source>
</evidence>
<dbReference type="Proteomes" id="UP001362999">
    <property type="component" value="Unassembled WGS sequence"/>
</dbReference>